<evidence type="ECO:0000256" key="5">
    <source>
        <dbReference type="ARBA" id="ARBA00022475"/>
    </source>
</evidence>
<dbReference type="eggNOG" id="COG0706">
    <property type="taxonomic scope" value="Bacteria"/>
</dbReference>
<dbReference type="GO" id="GO:0005886">
    <property type="term" value="C:plasma membrane"/>
    <property type="evidence" value="ECO:0007669"/>
    <property type="project" value="UniProtKB-SubCell"/>
</dbReference>
<evidence type="ECO:0000256" key="2">
    <source>
        <dbReference type="ARBA" id="ARBA00010527"/>
    </source>
</evidence>
<evidence type="ECO:0000256" key="4">
    <source>
        <dbReference type="ARBA" id="ARBA00022448"/>
    </source>
</evidence>
<dbReference type="PRINTS" id="PR01900">
    <property type="entry name" value="YIDCPROTEIN"/>
</dbReference>
<name>A7I143_CAMHC</name>
<dbReference type="EMBL" id="CP000776">
    <property type="protein sequence ID" value="ABS51962.1"/>
    <property type="molecule type" value="Genomic_DNA"/>
</dbReference>
<feature type="domain" description="Membrane insertase YidC/Oxa/ALB C-terminal" evidence="14">
    <location>
        <begin position="335"/>
        <end position="514"/>
    </location>
</feature>
<dbReference type="InterPro" id="IPR038221">
    <property type="entry name" value="YidC_periplasmic_sf"/>
</dbReference>
<feature type="transmembrane region" description="Helical" evidence="13">
    <location>
        <begin position="441"/>
        <end position="458"/>
    </location>
</feature>
<dbReference type="PANTHER" id="PTHR12428">
    <property type="entry name" value="OXA1"/>
    <property type="match status" value="1"/>
</dbReference>
<dbReference type="InterPro" id="IPR019998">
    <property type="entry name" value="Membr_insert_YidC"/>
</dbReference>
<comment type="similarity">
    <text evidence="2 13">Belongs to the OXA1/ALB3/YidC family. Type 1 subfamily.</text>
</comment>
<comment type="subunit">
    <text evidence="13">Interacts with the Sec translocase complex via SecD. Specifically interacts with transmembrane segments of nascent integral membrane proteins during membrane integration.</text>
</comment>
<dbReference type="InterPro" id="IPR001708">
    <property type="entry name" value="YidC/ALB3/OXA1/COX18"/>
</dbReference>
<dbReference type="GO" id="GO:0015031">
    <property type="term" value="P:protein transport"/>
    <property type="evidence" value="ECO:0007669"/>
    <property type="project" value="UniProtKB-KW"/>
</dbReference>
<dbReference type="HOGENOM" id="CLU_016535_3_1_7"/>
<feature type="transmembrane region" description="Helical" evidence="13">
    <location>
        <begin position="398"/>
        <end position="421"/>
    </location>
</feature>
<dbReference type="OrthoDB" id="9780552at2"/>
<comment type="function">
    <text evidence="13">Required for the insertion and/or proper folding and/or complex formation of integral membrane proteins into the membrane. Involved in integration of membrane proteins that insert both dependently and independently of the Sec translocase complex, as well as at least some lipoproteins. Aids folding of multispanning membrane proteins.</text>
</comment>
<dbReference type="CDD" id="cd20070">
    <property type="entry name" value="5TM_YidC_Alb3"/>
    <property type="match status" value="1"/>
</dbReference>
<evidence type="ECO:0000259" key="14">
    <source>
        <dbReference type="Pfam" id="PF02096"/>
    </source>
</evidence>
<keyword evidence="13" id="KW-0997">Cell inner membrane</keyword>
<comment type="subcellular location">
    <subcellularLocation>
        <location evidence="1 13">Cell inner membrane</location>
        <topology evidence="1 13">Multi-pass membrane protein</topology>
    </subcellularLocation>
</comment>
<dbReference type="Gene3D" id="2.70.98.90">
    <property type="match status" value="1"/>
</dbReference>
<evidence type="ECO:0000256" key="9">
    <source>
        <dbReference type="ARBA" id="ARBA00023136"/>
    </source>
</evidence>
<dbReference type="NCBIfam" id="TIGR03592">
    <property type="entry name" value="yidC_oxa1_cterm"/>
    <property type="match status" value="1"/>
</dbReference>
<evidence type="ECO:0000256" key="8">
    <source>
        <dbReference type="ARBA" id="ARBA00022989"/>
    </source>
</evidence>
<reference evidence="17" key="1">
    <citation type="submission" date="2007-07" db="EMBL/GenBank/DDBJ databases">
        <title>Complete genome sequence of Campylobacter hominis ATCC BAA-381, a commensal isolated from the human gastrointestinal tract.</title>
        <authorList>
            <person name="Fouts D.E."/>
            <person name="Mongodin E.F."/>
            <person name="Puiu D."/>
            <person name="Sebastian Y."/>
            <person name="Miller W.G."/>
            <person name="Mandrell R.E."/>
            <person name="Nelson K.E."/>
        </authorList>
    </citation>
    <scope>NUCLEOTIDE SEQUENCE [LARGE SCALE GENOMIC DNA]</scope>
    <source>
        <strain evidence="17">ATCC BAA-381 / LMG 19568 / NCTC 13146 / CH001A</strain>
    </source>
</reference>
<evidence type="ECO:0000256" key="1">
    <source>
        <dbReference type="ARBA" id="ARBA00004429"/>
    </source>
</evidence>
<feature type="domain" description="Membrane insertase YidC N-terminal" evidence="15">
    <location>
        <begin position="251"/>
        <end position="322"/>
    </location>
</feature>
<dbReference type="InterPro" id="IPR028055">
    <property type="entry name" value="YidC/Oxa/ALB_C"/>
</dbReference>
<evidence type="ECO:0000256" key="10">
    <source>
        <dbReference type="ARBA" id="ARBA00023186"/>
    </source>
</evidence>
<sequence>MEQLSVQKRIFIAVLLTFAFFIAYDYFYLSKFQVPENNATGALIDKQSRNTEALVNEAPNAKNDKVAPAKAVNKRNVITQIKGKIANFSIDDLGRINSYVLNESKYKNDDKMQIDLVDLSKSPLPLEMRFSNPDLNELAFKTPYVASASNLDITKNEQNLVLTQNLGDVLVTKNITFYPNGSYKISVQLNKNAEFFISPGSRPSIVVDGYTVHGVLIRKDDESLKMFEDGDVDSNENIQNANIAAASDRYYTTFFYDFTNKLNLVISSDSDKVSQIFAKADKTFEAGGFIGPKHYDLLTGIDKRLSDVIEYGWFTFISKPMFGFLKWLHNYTGNWGWAIVIMTLIVRAILYPLSYKGMLSMNKMKDLAPKMKELQARYKGDPKKLQTSMMELYKKNNVNPMGGCLPILLQVPIFFAIYRVLLNAIELKGAEWAFWIHDLSVKDPYFILPITMGILMFLQQKITPTNFTDPMQEKIMKFLPLIFTFFFMAFPAGLTLYWTVNNLASIIQQYTINKMFAKHKAAIKEEKNESRS</sequence>
<keyword evidence="10 13" id="KW-0143">Chaperone</keyword>
<dbReference type="Pfam" id="PF02096">
    <property type="entry name" value="60KD_IMP"/>
    <property type="match status" value="1"/>
</dbReference>
<evidence type="ECO:0000256" key="13">
    <source>
        <dbReference type="HAMAP-Rule" id="MF_01810"/>
    </source>
</evidence>
<evidence type="ECO:0000256" key="11">
    <source>
        <dbReference type="ARBA" id="ARBA00033245"/>
    </source>
</evidence>
<keyword evidence="17" id="KW-1185">Reference proteome</keyword>
<dbReference type="NCBIfam" id="NF002357">
    <property type="entry name" value="PRK01318.2-4"/>
    <property type="match status" value="1"/>
</dbReference>
<dbReference type="PANTHER" id="PTHR12428:SF65">
    <property type="entry name" value="CYTOCHROME C OXIDASE ASSEMBLY PROTEIN COX18, MITOCHONDRIAL"/>
    <property type="match status" value="1"/>
</dbReference>
<keyword evidence="8 13" id="KW-1133">Transmembrane helix</keyword>
<dbReference type="GO" id="GO:0032977">
    <property type="term" value="F:membrane insertase activity"/>
    <property type="evidence" value="ECO:0007669"/>
    <property type="project" value="InterPro"/>
</dbReference>
<evidence type="ECO:0000256" key="3">
    <source>
        <dbReference type="ARBA" id="ARBA00015325"/>
    </source>
</evidence>
<gene>
    <name evidence="13" type="primary">yidC</name>
    <name evidence="16" type="ordered locus">CHAB381_0652</name>
</gene>
<evidence type="ECO:0000256" key="12">
    <source>
        <dbReference type="ARBA" id="ARBA00033342"/>
    </source>
</evidence>
<feature type="transmembrane region" description="Helical" evidence="13">
    <location>
        <begin position="478"/>
        <end position="500"/>
    </location>
</feature>
<evidence type="ECO:0000259" key="15">
    <source>
        <dbReference type="Pfam" id="PF14849"/>
    </source>
</evidence>
<dbReference type="GO" id="GO:0051205">
    <property type="term" value="P:protein insertion into membrane"/>
    <property type="evidence" value="ECO:0007669"/>
    <property type="project" value="TreeGrafter"/>
</dbReference>
<dbReference type="NCBIfam" id="TIGR03593">
    <property type="entry name" value="yidC_nterm"/>
    <property type="match status" value="1"/>
</dbReference>
<evidence type="ECO:0000256" key="6">
    <source>
        <dbReference type="ARBA" id="ARBA00022692"/>
    </source>
</evidence>
<keyword evidence="6 13" id="KW-0812">Transmembrane</keyword>
<keyword evidence="5 13" id="KW-1003">Cell membrane</keyword>
<dbReference type="Pfam" id="PF14849">
    <property type="entry name" value="YidC_periplas"/>
    <property type="match status" value="1"/>
</dbReference>
<keyword evidence="9 13" id="KW-0472">Membrane</keyword>
<dbReference type="InterPro" id="IPR028053">
    <property type="entry name" value="Membr_insert_YidC_N"/>
</dbReference>
<dbReference type="HAMAP" id="MF_01810">
    <property type="entry name" value="YidC_type1"/>
    <property type="match status" value="1"/>
</dbReference>
<keyword evidence="4 13" id="KW-0813">Transport</keyword>
<dbReference type="InterPro" id="IPR047196">
    <property type="entry name" value="YidC_ALB_C"/>
</dbReference>
<dbReference type="RefSeq" id="WP_012108521.1">
    <property type="nucleotide sequence ID" value="NC_009714.1"/>
</dbReference>
<keyword evidence="7 13" id="KW-0653">Protein transport</keyword>
<dbReference type="KEGG" id="cha:CHAB381_0652"/>
<dbReference type="AlphaFoldDB" id="A7I143"/>
<evidence type="ECO:0000313" key="16">
    <source>
        <dbReference type="EMBL" id="ABS51962.1"/>
    </source>
</evidence>
<organism evidence="16 17">
    <name type="scientific">Campylobacter hominis (strain ATCC BAA-381 / DSM 21671 / CCUG 45161 / LMG 19568 / NCTC 13146 / CH001A)</name>
    <dbReference type="NCBI Taxonomy" id="360107"/>
    <lineage>
        <taxon>Bacteria</taxon>
        <taxon>Pseudomonadati</taxon>
        <taxon>Campylobacterota</taxon>
        <taxon>Epsilonproteobacteria</taxon>
        <taxon>Campylobacterales</taxon>
        <taxon>Campylobacteraceae</taxon>
        <taxon>Campylobacter</taxon>
    </lineage>
</organism>
<protein>
    <recommendedName>
        <fullName evidence="3 13">Membrane protein insertase YidC</fullName>
    </recommendedName>
    <alternativeName>
        <fullName evidence="12 13">Foldase YidC</fullName>
    </alternativeName>
    <alternativeName>
        <fullName evidence="11 13">Membrane integrase YidC</fullName>
    </alternativeName>
    <alternativeName>
        <fullName evidence="13">Membrane protein YidC</fullName>
    </alternativeName>
</protein>
<evidence type="ECO:0000313" key="17">
    <source>
        <dbReference type="Proteomes" id="UP000002407"/>
    </source>
</evidence>
<feature type="transmembrane region" description="Helical" evidence="13">
    <location>
        <begin position="12"/>
        <end position="29"/>
    </location>
</feature>
<evidence type="ECO:0000256" key="7">
    <source>
        <dbReference type="ARBA" id="ARBA00022927"/>
    </source>
</evidence>
<dbReference type="CDD" id="cd19960">
    <property type="entry name" value="YidC_peri"/>
    <property type="match status" value="1"/>
</dbReference>
<dbReference type="STRING" id="360107.CHAB381_0652"/>
<dbReference type="PRINTS" id="PR00701">
    <property type="entry name" value="60KDINNERMP"/>
</dbReference>
<proteinExistence type="inferred from homology"/>
<accession>A7I143</accession>
<dbReference type="Proteomes" id="UP000002407">
    <property type="component" value="Chromosome"/>
</dbReference>
<feature type="transmembrane region" description="Helical" evidence="13">
    <location>
        <begin position="335"/>
        <end position="355"/>
    </location>
</feature>